<evidence type="ECO:0000256" key="1">
    <source>
        <dbReference type="SAM" id="Phobius"/>
    </source>
</evidence>
<protein>
    <submittedName>
        <fullName evidence="2">Uncharacterized protein</fullName>
    </submittedName>
</protein>
<comment type="caution">
    <text evidence="2">The sequence shown here is derived from an EMBL/GenBank/DDBJ whole genome shotgun (WGS) entry which is preliminary data.</text>
</comment>
<proteinExistence type="predicted"/>
<dbReference type="EMBL" id="SBLB01000001">
    <property type="protein sequence ID" value="RYC71930.1"/>
    <property type="molecule type" value="Genomic_DNA"/>
</dbReference>
<accession>A0A4Q2UVR1</accession>
<evidence type="ECO:0000313" key="2">
    <source>
        <dbReference type="EMBL" id="RYC71930.1"/>
    </source>
</evidence>
<evidence type="ECO:0000313" key="3">
    <source>
        <dbReference type="Proteomes" id="UP000290407"/>
    </source>
</evidence>
<gene>
    <name evidence="2" type="ORF">EQG79_07350</name>
</gene>
<keyword evidence="1" id="KW-0812">Transmembrane</keyword>
<keyword evidence="3" id="KW-1185">Reference proteome</keyword>
<keyword evidence="1" id="KW-1133">Transmembrane helix</keyword>
<reference evidence="2 3" key="1">
    <citation type="submission" date="2019-01" db="EMBL/GenBank/DDBJ databases">
        <title>Spirosoma flava sp. nov., a propanil-degrading bacterium isolated from herbicide-contaminated soil.</title>
        <authorList>
            <person name="Zhang L."/>
            <person name="Jiang J.-D."/>
        </authorList>
    </citation>
    <scope>NUCLEOTIDE SEQUENCE [LARGE SCALE GENOMIC DNA]</scope>
    <source>
        <strain evidence="2 3">TY50</strain>
    </source>
</reference>
<feature type="transmembrane region" description="Helical" evidence="1">
    <location>
        <begin position="65"/>
        <end position="85"/>
    </location>
</feature>
<dbReference type="Proteomes" id="UP000290407">
    <property type="component" value="Unassembled WGS sequence"/>
</dbReference>
<sequence length="190" mass="22042">MDSTLRPLLLLVISNLLVELWSDYIKVTTNGNNLFIYHLYAPIEYACLGAIFYLALPSEKHRKRVIGSIIGYIVIVVISTIFWQSPEHNNSITYMIESGLVIYWCFVFFRTLLDRQDLYVPERDGLFWLFVAILIYFAGTFFTIGLIDYFIISNQKLATFIYYASFPFNYILYVTIGVVCLLPSSLPNHE</sequence>
<feature type="transmembrane region" description="Helical" evidence="1">
    <location>
        <begin position="38"/>
        <end position="56"/>
    </location>
</feature>
<dbReference type="RefSeq" id="WP_129600951.1">
    <property type="nucleotide sequence ID" value="NZ_SBLB01000001.1"/>
</dbReference>
<dbReference type="AlphaFoldDB" id="A0A4Q2UVR1"/>
<feature type="transmembrane region" description="Helical" evidence="1">
    <location>
        <begin position="91"/>
        <end position="113"/>
    </location>
</feature>
<feature type="transmembrane region" description="Helical" evidence="1">
    <location>
        <begin position="159"/>
        <end position="182"/>
    </location>
</feature>
<feature type="transmembrane region" description="Helical" evidence="1">
    <location>
        <begin position="125"/>
        <end position="147"/>
    </location>
</feature>
<organism evidence="2 3">
    <name type="scientific">Spirosoma sordidisoli</name>
    <dbReference type="NCBI Taxonomy" id="2502893"/>
    <lineage>
        <taxon>Bacteria</taxon>
        <taxon>Pseudomonadati</taxon>
        <taxon>Bacteroidota</taxon>
        <taxon>Cytophagia</taxon>
        <taxon>Cytophagales</taxon>
        <taxon>Cytophagaceae</taxon>
        <taxon>Spirosoma</taxon>
    </lineage>
</organism>
<keyword evidence="1" id="KW-0472">Membrane</keyword>
<name>A0A4Q2UVR1_9BACT</name>